<accession>A0A069P1M6</accession>
<evidence type="ECO:0000256" key="1">
    <source>
        <dbReference type="SAM" id="SignalP"/>
    </source>
</evidence>
<comment type="caution">
    <text evidence="3">The sequence shown here is derived from an EMBL/GenBank/DDBJ whole genome shotgun (WGS) entry which is preliminary data.</text>
</comment>
<gene>
    <name evidence="3" type="ORF">BG57_04610</name>
</gene>
<dbReference type="InterPro" id="IPR008638">
    <property type="entry name" value="FhaB/CdiA-like_TPS"/>
</dbReference>
<dbReference type="Gene3D" id="2.160.20.110">
    <property type="match status" value="1"/>
</dbReference>
<protein>
    <submittedName>
        <fullName evidence="3">Filamentous hemagglutinin</fullName>
    </submittedName>
</protein>
<evidence type="ECO:0000313" key="3">
    <source>
        <dbReference type="EMBL" id="KDR34545.1"/>
    </source>
</evidence>
<dbReference type="STRING" id="1071679.BG57_04610"/>
<organism evidence="3 4">
    <name type="scientific">Caballeronia grimmiae</name>
    <dbReference type="NCBI Taxonomy" id="1071679"/>
    <lineage>
        <taxon>Bacteria</taxon>
        <taxon>Pseudomonadati</taxon>
        <taxon>Pseudomonadota</taxon>
        <taxon>Betaproteobacteria</taxon>
        <taxon>Burkholderiales</taxon>
        <taxon>Burkholderiaceae</taxon>
        <taxon>Caballeronia</taxon>
    </lineage>
</organism>
<dbReference type="InterPro" id="IPR012334">
    <property type="entry name" value="Pectin_lyas_fold"/>
</dbReference>
<dbReference type="Gene3D" id="2.160.20.10">
    <property type="entry name" value="Single-stranded right-handed beta-helix, Pectin lyase-like"/>
    <property type="match status" value="1"/>
</dbReference>
<proteinExistence type="predicted"/>
<dbReference type="NCBIfam" id="TIGR01901">
    <property type="entry name" value="adhes_NPXG"/>
    <property type="match status" value="1"/>
</dbReference>
<dbReference type="PANTHER" id="PTHR12338:SF5">
    <property type="entry name" value="ANTIGEN 43-RELATED"/>
    <property type="match status" value="1"/>
</dbReference>
<keyword evidence="1" id="KW-0732">Signal</keyword>
<dbReference type="PANTHER" id="PTHR12338">
    <property type="entry name" value="AUTOTRANSPORTER"/>
    <property type="match status" value="1"/>
</dbReference>
<name>A0A069P1M6_9BURK</name>
<dbReference type="InterPro" id="IPR050909">
    <property type="entry name" value="Bact_Autotransporter_VF"/>
</dbReference>
<evidence type="ECO:0000313" key="4">
    <source>
        <dbReference type="Proteomes" id="UP000027439"/>
    </source>
</evidence>
<dbReference type="Proteomes" id="UP000027439">
    <property type="component" value="Unassembled WGS sequence"/>
</dbReference>
<sequence length="771" mass="76236">MPRDRIASPFAFSLTSMALAVMFASNAGAAPPLPQCGQFVAGQGSISTQAKSVSITQTTSRGVIDWRSFSIGKGNTVDISNGSGATLNRVTGLDRSIIDGKLSATGSLYLINPQGVVIGRTGVVTTGGRFVASSLDASNSAFMAGGDLTLTGTGGGVVANLGQIGSSGGDVFLIARTAVFNRGEINAKQGTAELAVGSQVLLHDAVSGQQVFVQAGSRGTVDASGTIDAAQISLQAADGNVFALAGRPGELRATGTATRDGHVWLVAERGAVHAHGRIGAANADGSGGTVDMNGATLHVDNASIDAAKWNLATPAFTVDGGAAGALANALSHGTSVAVDTTGKGGKAGDIDVNASVRWNGDASLALNAFHAVTIAPAATVANNGAGNLTLRADASGVGNGGGVVNGGVIDWSRSVGIVSILRDMNSGYTPGTIATNAQWTAAPYSGLATQLTVYRLVNTRADLDAISADPGGVYALGKDIALTTPYAGIGVSSQTAFSGQFDGMGHTISGFRLVDPPAGSYAGLFGTIATGGIVRNLNVNGTAATYAGANIGLLAGRNNGHVAGVHTAGAVYNGQGITSLTGGGLVAVNGGTIERSSSTASVLGLETMGGLAGTNSGVITQSYATGAVTGGSHADAVGGLVARNTGTIAQSYATGSTFTILGVSGGFAGDNAGTVNQSFATGTATPYGPNPIGGFIGVNGGSLSNDFWDVQTTGKTIGVNGSGAEGATGLTTAQMSTAQSFGPQWDFGPNGTWVIPAGGTHPILRWQLQTP</sequence>
<feature type="chain" id="PRO_5001663826" evidence="1">
    <location>
        <begin position="30"/>
        <end position="771"/>
    </location>
</feature>
<dbReference type="InterPro" id="IPR011050">
    <property type="entry name" value="Pectin_lyase_fold/virulence"/>
</dbReference>
<feature type="signal peptide" evidence="1">
    <location>
        <begin position="1"/>
        <end position="29"/>
    </location>
</feature>
<evidence type="ECO:0000259" key="2">
    <source>
        <dbReference type="SMART" id="SM00912"/>
    </source>
</evidence>
<dbReference type="Pfam" id="PF05860">
    <property type="entry name" value="TPS"/>
    <property type="match status" value="1"/>
</dbReference>
<dbReference type="SMART" id="SM00912">
    <property type="entry name" value="Haemagg_act"/>
    <property type="match status" value="1"/>
</dbReference>
<dbReference type="EMBL" id="JFHE01000012">
    <property type="protein sequence ID" value="KDR34545.1"/>
    <property type="molecule type" value="Genomic_DNA"/>
</dbReference>
<dbReference type="AlphaFoldDB" id="A0A069P1M6"/>
<dbReference type="eggNOG" id="COG3210">
    <property type="taxonomic scope" value="Bacteria"/>
</dbReference>
<reference evidence="3 4" key="1">
    <citation type="submission" date="2014-03" db="EMBL/GenBank/DDBJ databases">
        <title>Draft Genome Sequences of Four Burkholderia Strains.</title>
        <authorList>
            <person name="Liu X.Y."/>
            <person name="Li C.X."/>
            <person name="Xu J.H."/>
        </authorList>
    </citation>
    <scope>NUCLEOTIDE SEQUENCE [LARGE SCALE GENOMIC DNA]</scope>
    <source>
        <strain evidence="3 4">R27</strain>
    </source>
</reference>
<feature type="domain" description="Filamentous haemagglutinin FhaB/tRNA nuclease CdiA-like TPS" evidence="2">
    <location>
        <begin position="30"/>
        <end position="141"/>
    </location>
</feature>
<dbReference type="SUPFAM" id="SSF51126">
    <property type="entry name" value="Pectin lyase-like"/>
    <property type="match status" value="1"/>
</dbReference>